<evidence type="ECO:0000256" key="6">
    <source>
        <dbReference type="ARBA" id="ARBA00022692"/>
    </source>
</evidence>
<evidence type="ECO:0000256" key="10">
    <source>
        <dbReference type="ARBA" id="ARBA00023136"/>
    </source>
</evidence>
<evidence type="ECO:0000256" key="9">
    <source>
        <dbReference type="ARBA" id="ARBA00022989"/>
    </source>
</evidence>
<evidence type="ECO:0000256" key="1">
    <source>
        <dbReference type="ARBA" id="ARBA00002791"/>
    </source>
</evidence>
<evidence type="ECO:0000256" key="3">
    <source>
        <dbReference type="ARBA" id="ARBA00007685"/>
    </source>
</evidence>
<dbReference type="PANTHER" id="PTHR48164">
    <property type="entry name" value="DOLICHYL-DIPHOSPHOOLIGOSACCHARIDE--PROTEIN GLYCOSYLTRANSFERASE SUBUNIT 4"/>
    <property type="match status" value="1"/>
</dbReference>
<dbReference type="InterPro" id="IPR018943">
    <property type="entry name" value="Oligosaccaryltransferase"/>
</dbReference>
<protein>
    <recommendedName>
        <fullName evidence="5">Dolichyl-diphosphooligosaccharide--protein glycosyltransferase subunit 4</fullName>
    </recommendedName>
</protein>
<dbReference type="GO" id="GO:0018279">
    <property type="term" value="P:protein N-linked glycosylation via asparagine"/>
    <property type="evidence" value="ECO:0007669"/>
    <property type="project" value="TreeGrafter"/>
</dbReference>
<keyword evidence="10 11" id="KW-0472">Membrane</keyword>
<dbReference type="AlphaFoldDB" id="A0A077Z9U7"/>
<keyword evidence="7" id="KW-0256">Endoplasmic reticulum</keyword>
<reference evidence="12" key="1">
    <citation type="submission" date="2014-01" db="EMBL/GenBank/DDBJ databases">
        <authorList>
            <person name="Aslett M."/>
        </authorList>
    </citation>
    <scope>NUCLEOTIDE SEQUENCE</scope>
</reference>
<keyword evidence="13" id="KW-1185">Reference proteome</keyword>
<keyword evidence="6 11" id="KW-0812">Transmembrane</keyword>
<gene>
    <name evidence="12" type="ORF">TTRE_0000374701</name>
</gene>
<evidence type="ECO:0000313" key="12">
    <source>
        <dbReference type="EMBL" id="CDW55475.1"/>
    </source>
</evidence>
<reference evidence="12" key="2">
    <citation type="submission" date="2014-03" db="EMBL/GenBank/DDBJ databases">
        <title>The whipworm genome and dual-species transcriptomics of an intimate host-pathogen interaction.</title>
        <authorList>
            <person name="Foth B.J."/>
            <person name="Tsai I.J."/>
            <person name="Reid A.J."/>
            <person name="Bancroft A.J."/>
            <person name="Nichol S."/>
            <person name="Tracey A."/>
            <person name="Holroyd N."/>
            <person name="Cotton J.A."/>
            <person name="Stanley E.J."/>
            <person name="Zarowiecki M."/>
            <person name="Liu J.Z."/>
            <person name="Huckvale T."/>
            <person name="Cooper P.J."/>
            <person name="Grencis R.K."/>
            <person name="Berriman M."/>
        </authorList>
    </citation>
    <scope>NUCLEOTIDE SEQUENCE [LARGE SCALE GENOMIC DNA]</scope>
</reference>
<evidence type="ECO:0000256" key="8">
    <source>
        <dbReference type="ARBA" id="ARBA00022968"/>
    </source>
</evidence>
<organism evidence="12 13">
    <name type="scientific">Trichuris trichiura</name>
    <name type="common">Whipworm</name>
    <name type="synonym">Trichocephalus trichiurus</name>
    <dbReference type="NCBI Taxonomy" id="36087"/>
    <lineage>
        <taxon>Eukaryota</taxon>
        <taxon>Metazoa</taxon>
        <taxon>Ecdysozoa</taxon>
        <taxon>Nematoda</taxon>
        <taxon>Enoplea</taxon>
        <taxon>Dorylaimia</taxon>
        <taxon>Trichinellida</taxon>
        <taxon>Trichuridae</taxon>
        <taxon>Trichuris</taxon>
    </lineage>
</organism>
<evidence type="ECO:0000256" key="11">
    <source>
        <dbReference type="SAM" id="Phobius"/>
    </source>
</evidence>
<evidence type="ECO:0000313" key="13">
    <source>
        <dbReference type="Proteomes" id="UP000030665"/>
    </source>
</evidence>
<sequence length="42" mass="4870">MIADIQLAWFANMLGMVIFVLIILYHYVTASNPRRSGSRDER</sequence>
<accession>A0A077Z9U7</accession>
<feature type="transmembrane region" description="Helical" evidence="11">
    <location>
        <begin position="7"/>
        <end position="28"/>
    </location>
</feature>
<dbReference type="OrthoDB" id="2124077at2759"/>
<keyword evidence="9 11" id="KW-1133">Transmembrane helix</keyword>
<comment type="similarity">
    <text evidence="3">Belongs to the OST4 family.</text>
</comment>
<dbReference type="PANTHER" id="PTHR48164:SF1">
    <property type="entry name" value="DOLICHYL-DIPHOSPHOOLIGOSACCHARIDE--PROTEIN GLYCOSYLTRANSFERASE SUBUNIT 4"/>
    <property type="match status" value="1"/>
</dbReference>
<comment type="function">
    <text evidence="1">Subunit of the oligosaccharyl transferase (OST) complex that catalyzes the initial transfer of a defined glycan (Glc(3)Man(9)GlcNAc(2) in eukaryotes) from the lipid carrier dolichol-pyrophosphate to an asparagine residue within an Asn-X-Ser/Thr consensus motif in nascent polypeptide chains, the first step in protein N-glycosylation. N-glycosylation occurs cotranslationally and the complex associates with the Sec61 complex at the channel-forming translocon complex that mediates protein translocation across the endoplasmic reticulum (ER). All subunits are required for a maximal enzyme activity.</text>
</comment>
<dbReference type="Pfam" id="PF10215">
    <property type="entry name" value="Ost4"/>
    <property type="match status" value="1"/>
</dbReference>
<keyword evidence="8" id="KW-0735">Signal-anchor</keyword>
<dbReference type="InterPro" id="IPR051307">
    <property type="entry name" value="OST4"/>
</dbReference>
<dbReference type="SUPFAM" id="SSF103464">
    <property type="entry name" value="Oligosaccharyltransferase subunit ost4p"/>
    <property type="match status" value="1"/>
</dbReference>
<comment type="subunit">
    <text evidence="4">Component of the oligosaccharyltransferase (OST) complex.</text>
</comment>
<dbReference type="InterPro" id="IPR036330">
    <property type="entry name" value="Ost4p_sf"/>
</dbReference>
<name>A0A077Z9U7_TRITR</name>
<evidence type="ECO:0000256" key="7">
    <source>
        <dbReference type="ARBA" id="ARBA00022824"/>
    </source>
</evidence>
<evidence type="ECO:0000256" key="2">
    <source>
        <dbReference type="ARBA" id="ARBA00004643"/>
    </source>
</evidence>
<dbReference type="GO" id="GO:0008250">
    <property type="term" value="C:oligosaccharyltransferase complex"/>
    <property type="evidence" value="ECO:0007669"/>
    <property type="project" value="TreeGrafter"/>
</dbReference>
<evidence type="ECO:0000256" key="4">
    <source>
        <dbReference type="ARBA" id="ARBA00011157"/>
    </source>
</evidence>
<proteinExistence type="inferred from homology"/>
<dbReference type="EMBL" id="HG805957">
    <property type="protein sequence ID" value="CDW55475.1"/>
    <property type="molecule type" value="Genomic_DNA"/>
</dbReference>
<evidence type="ECO:0000256" key="5">
    <source>
        <dbReference type="ARBA" id="ARBA00017662"/>
    </source>
</evidence>
<comment type="subcellular location">
    <subcellularLocation>
        <location evidence="2">Endoplasmic reticulum membrane</location>
        <topology evidence="2">Single-pass type III membrane protein</topology>
    </subcellularLocation>
</comment>
<dbReference type="Proteomes" id="UP000030665">
    <property type="component" value="Unassembled WGS sequence"/>
</dbReference>